<keyword evidence="1" id="KW-0472">Membrane</keyword>
<keyword evidence="3" id="KW-1185">Reference proteome</keyword>
<evidence type="ECO:0000313" key="3">
    <source>
        <dbReference type="Proteomes" id="UP001420932"/>
    </source>
</evidence>
<evidence type="ECO:0000256" key="1">
    <source>
        <dbReference type="SAM" id="Phobius"/>
    </source>
</evidence>
<dbReference type="Proteomes" id="UP001420932">
    <property type="component" value="Unassembled WGS sequence"/>
</dbReference>
<dbReference type="AlphaFoldDB" id="A0AAP0KX74"/>
<protein>
    <submittedName>
        <fullName evidence="2">Uncharacterized protein</fullName>
    </submittedName>
</protein>
<accession>A0AAP0KX74</accession>
<name>A0AAP0KX74_9MAGN</name>
<comment type="caution">
    <text evidence="2">The sequence shown here is derived from an EMBL/GenBank/DDBJ whole genome shotgun (WGS) entry which is preliminary data.</text>
</comment>
<keyword evidence="1" id="KW-0812">Transmembrane</keyword>
<proteinExistence type="predicted"/>
<feature type="transmembrane region" description="Helical" evidence="1">
    <location>
        <begin position="138"/>
        <end position="158"/>
    </location>
</feature>
<dbReference type="EMBL" id="JBBNAF010000003">
    <property type="protein sequence ID" value="KAK9159633.1"/>
    <property type="molecule type" value="Genomic_DNA"/>
</dbReference>
<organism evidence="2 3">
    <name type="scientific">Stephania yunnanensis</name>
    <dbReference type="NCBI Taxonomy" id="152371"/>
    <lineage>
        <taxon>Eukaryota</taxon>
        <taxon>Viridiplantae</taxon>
        <taxon>Streptophyta</taxon>
        <taxon>Embryophyta</taxon>
        <taxon>Tracheophyta</taxon>
        <taxon>Spermatophyta</taxon>
        <taxon>Magnoliopsida</taxon>
        <taxon>Ranunculales</taxon>
        <taxon>Menispermaceae</taxon>
        <taxon>Menispermoideae</taxon>
        <taxon>Cissampelideae</taxon>
        <taxon>Stephania</taxon>
    </lineage>
</organism>
<reference evidence="2 3" key="1">
    <citation type="submission" date="2024-01" db="EMBL/GenBank/DDBJ databases">
        <title>Genome assemblies of Stephania.</title>
        <authorList>
            <person name="Yang L."/>
        </authorList>
    </citation>
    <scope>NUCLEOTIDE SEQUENCE [LARGE SCALE GENOMIC DNA]</scope>
    <source>
        <strain evidence="2">YNDBR</strain>
        <tissue evidence="2">Leaf</tissue>
    </source>
</reference>
<gene>
    <name evidence="2" type="ORF">Syun_005974</name>
</gene>
<evidence type="ECO:0000313" key="2">
    <source>
        <dbReference type="EMBL" id="KAK9159633.1"/>
    </source>
</evidence>
<sequence length="347" mass="39680">MHTIKRWYLYSYISGPQLLICKSSFTATASLLCTTCFACLSQAAFRAFVVEGLRFHKEVSDYKWSMWAVVGLQILALLIGTLAIVCGWLSLTSEIRSPVLRTLKEDGVHSFYKLYLLVQRNWDVYFLSLDYPKVVRRIVRVLQIIINSLLFLISVFSACIDQVALSISLKTTACLGGGDERVPKLMKELRNEPVSDLSTGYLLQKSSRYMKMFYRETFRAAYALAPSTRSAALLVSAFDKAFETVEFIHEKTKPSSAVSKVKRNIAKDIWMSRSMNNHWFQKDFIKQLKVLEDNNPGSSLHCILGIVRKSELMRFAQQKFPTLLIPLASRDSTWKKSFMILCNWEGL</sequence>
<keyword evidence="1" id="KW-1133">Transmembrane helix</keyword>
<feature type="transmembrane region" description="Helical" evidence="1">
    <location>
        <begin position="67"/>
        <end position="91"/>
    </location>
</feature>